<dbReference type="GeneID" id="80519084"/>
<dbReference type="EMBL" id="KY523104">
    <property type="protein sequence ID" value="QKU35647.1"/>
    <property type="molecule type" value="Genomic_DNA"/>
</dbReference>
<protein>
    <submittedName>
        <fullName evidence="2">Uncharacterized protein</fullName>
    </submittedName>
</protein>
<organism evidence="2">
    <name type="scientific">Tupanvirus soda lake</name>
    <dbReference type="NCBI Taxonomy" id="2126985"/>
    <lineage>
        <taxon>Viruses</taxon>
        <taxon>Varidnaviria</taxon>
        <taxon>Bamfordvirae</taxon>
        <taxon>Nucleocytoviricota</taxon>
        <taxon>Megaviricetes</taxon>
        <taxon>Imitervirales</taxon>
        <taxon>Mimiviridae</taxon>
        <taxon>Megamimivirinae</taxon>
        <taxon>Tupanvirus</taxon>
        <taxon>Tupanvirus salinum</taxon>
    </lineage>
</organism>
<accession>A0A6N1NTA6</accession>
<dbReference type="RefSeq" id="YP_010782320.1">
    <property type="nucleotide sequence ID" value="NC_075039.1"/>
</dbReference>
<evidence type="ECO:0000256" key="1">
    <source>
        <dbReference type="SAM" id="MobiDB-lite"/>
    </source>
</evidence>
<evidence type="ECO:0000313" key="2">
    <source>
        <dbReference type="EMBL" id="QKU35647.1"/>
    </source>
</evidence>
<reference evidence="2" key="1">
    <citation type="submission" date="2017-01" db="EMBL/GenBank/DDBJ databases">
        <authorList>
            <person name="Assis F.L."/>
            <person name="Abrahao J.S."/>
            <person name="Silva L."/>
            <person name="Khalil J.B."/>
            <person name="Rodrigues R."/>
            <person name="Silva L.S."/>
            <person name="Arantes T."/>
            <person name="Boratto P."/>
            <person name="Andrade M."/>
            <person name="Kroon E.G."/>
            <person name="Ribeiro B."/>
            <person name="Bergier I."/>
            <person name="Seligmann H."/>
            <person name="Ghigo E."/>
            <person name="Colson P."/>
            <person name="Levasseur A."/>
            <person name="Raoult D."/>
            <person name="Scola B.L."/>
        </authorList>
    </citation>
    <scope>NUCLEOTIDE SEQUENCE</scope>
    <source>
        <strain evidence="2">Soda lake</strain>
    </source>
</reference>
<proteinExistence type="predicted"/>
<name>A0A6N1NTA6_9VIRU</name>
<feature type="region of interest" description="Disordered" evidence="1">
    <location>
        <begin position="62"/>
        <end position="94"/>
    </location>
</feature>
<feature type="compositionally biased region" description="Basic residues" evidence="1">
    <location>
        <begin position="80"/>
        <end position="94"/>
    </location>
</feature>
<reference evidence="2" key="2">
    <citation type="journal article" date="2018" name="Nat. Commun.">
        <title>Tailed giant Tupanvirus possesses the most complete translational apparatus of the known virosphere.</title>
        <authorList>
            <person name="Abrahao J."/>
            <person name="Silva L."/>
            <person name="Silva L.S."/>
            <person name="Khalil J.Y.B."/>
            <person name="Rodrigues R."/>
            <person name="Arantes T."/>
            <person name="Assis F."/>
            <person name="Boratto P."/>
            <person name="Andrade M."/>
            <person name="Kroon E.G."/>
            <person name="Ribeiro B."/>
            <person name="Bergier I."/>
            <person name="Seligmann H."/>
            <person name="Ghigo E."/>
            <person name="Colson P."/>
            <person name="Levasseur A."/>
            <person name="Kroemer G."/>
            <person name="Raoult D."/>
            <person name="La Scola B."/>
        </authorList>
    </citation>
    <scope>NUCLEOTIDE SEQUENCE [LARGE SCALE GENOMIC DNA]</scope>
    <source>
        <strain evidence="2">Soda lake</strain>
    </source>
</reference>
<dbReference type="KEGG" id="vg:80519084"/>
<sequence length="94" mass="11507">MKDFLNKKTRNKIKQTIENFDYSKPGARKKIRSYLKPILYNHKDMIIKTRKLTKEQEEELIRKEQEEAEREAEEEEKQMKISKQKHKTKTIKKN</sequence>
<feature type="compositionally biased region" description="Acidic residues" evidence="1">
    <location>
        <begin position="66"/>
        <end position="76"/>
    </location>
</feature>